<sequence length="177" mass="21021">MKSSFYLQIENSTAHRQNRDLNCELAMENTENLKELFEFAFNIKDKNHFKACWSLELVLEKDISLLIPYLDLFCEKISKYKHDSAKRPVSKICLFITKSKQFDLSKKQEQQIIETCLDWLIQEEKVATKAYAMRALYNFSKKHLWIKEELKVILNQDYSFHSAAYKAAARELLKRLK</sequence>
<gene>
    <name evidence="1" type="ORF">ACFFVF_09145</name>
</gene>
<evidence type="ECO:0008006" key="3">
    <source>
        <dbReference type="Google" id="ProtNLM"/>
    </source>
</evidence>
<evidence type="ECO:0000313" key="1">
    <source>
        <dbReference type="EMBL" id="MFB9096678.1"/>
    </source>
</evidence>
<keyword evidence="2" id="KW-1185">Reference proteome</keyword>
<proteinExistence type="predicted"/>
<name>A0ABV5GMW9_9FLAO</name>
<organism evidence="1 2">
    <name type="scientific">Flavobacterium jumunjinense</name>
    <dbReference type="NCBI Taxonomy" id="998845"/>
    <lineage>
        <taxon>Bacteria</taxon>
        <taxon>Pseudomonadati</taxon>
        <taxon>Bacteroidota</taxon>
        <taxon>Flavobacteriia</taxon>
        <taxon>Flavobacteriales</taxon>
        <taxon>Flavobacteriaceae</taxon>
        <taxon>Flavobacterium</taxon>
    </lineage>
</organism>
<dbReference type="RefSeq" id="WP_236457081.1">
    <property type="nucleotide sequence ID" value="NZ_CBCSGE010000017.1"/>
</dbReference>
<reference evidence="1 2" key="1">
    <citation type="submission" date="2024-09" db="EMBL/GenBank/DDBJ databases">
        <authorList>
            <person name="Sun Q."/>
            <person name="Mori K."/>
        </authorList>
    </citation>
    <scope>NUCLEOTIDE SEQUENCE [LARGE SCALE GENOMIC DNA]</scope>
    <source>
        <strain evidence="1 2">CECT 7955</strain>
    </source>
</reference>
<evidence type="ECO:0000313" key="2">
    <source>
        <dbReference type="Proteomes" id="UP001589607"/>
    </source>
</evidence>
<accession>A0ABV5GMW9</accession>
<comment type="caution">
    <text evidence="1">The sequence shown here is derived from an EMBL/GenBank/DDBJ whole genome shotgun (WGS) entry which is preliminary data.</text>
</comment>
<dbReference type="Proteomes" id="UP001589607">
    <property type="component" value="Unassembled WGS sequence"/>
</dbReference>
<protein>
    <recommendedName>
        <fullName evidence="3">Adenylosuccinate lyase</fullName>
    </recommendedName>
</protein>
<dbReference type="EMBL" id="JBHMEY010000019">
    <property type="protein sequence ID" value="MFB9096678.1"/>
    <property type="molecule type" value="Genomic_DNA"/>
</dbReference>